<dbReference type="Pfam" id="PF00773">
    <property type="entry name" value="RNB"/>
    <property type="match status" value="1"/>
</dbReference>
<dbReference type="Pfam" id="PF17876">
    <property type="entry name" value="CSD2"/>
    <property type="match status" value="1"/>
</dbReference>
<name>A0AAW9JXW4_CARML</name>
<feature type="coiled-coil region" evidence="9">
    <location>
        <begin position="605"/>
        <end position="632"/>
    </location>
</feature>
<evidence type="ECO:0000256" key="3">
    <source>
        <dbReference type="ARBA" id="ARBA00022490"/>
    </source>
</evidence>
<evidence type="ECO:0000256" key="7">
    <source>
        <dbReference type="ARBA" id="ARBA00022884"/>
    </source>
</evidence>
<dbReference type="SMART" id="SM00955">
    <property type="entry name" value="RNB"/>
    <property type="match status" value="1"/>
</dbReference>
<reference evidence="12" key="1">
    <citation type="submission" date="2023-08" db="EMBL/GenBank/DDBJ databases">
        <title>Genomic characterization of piscicolin 126 produced by Carnobacterium maltaromaticum CM22 strain isolated from salmon (Salmo salar).</title>
        <authorList>
            <person name="Gonzalez-Gragera E."/>
            <person name="Garcia-Lopez J.D."/>
            <person name="Teso-Perez C."/>
            <person name="Gimenez-Hernandez I."/>
            <person name="Peralta-Sanchez J.M."/>
            <person name="Valdivia E."/>
            <person name="Montalban-Lopez M."/>
            <person name="Martin-Platero A.M."/>
            <person name="Banos A."/>
            <person name="Martinez-Bueno M."/>
        </authorList>
    </citation>
    <scope>NUCLEOTIDE SEQUENCE</scope>
    <source>
        <strain evidence="12">CM22</strain>
    </source>
</reference>
<keyword evidence="3 8" id="KW-0963">Cytoplasm</keyword>
<sequence>MTIKKTTKEAIIAYLEGSTKKSFAVKDISEGMGLTSAADFKMLVSALAEMERKGSLKLNKKGHFKLPTKKPVLTGIFRANDRGFGFVSIEDEEDDVYIPQGHTNFALDGDVVTVDITRVPEPWNDKGAEGVVETIVERKFHQLVGEFYAYDEAGIAETDLYGYVLPQDKKINDMRVFIEAKGIKPVDGAIVLVEITYYPDLAFPKSMQGIVSQTIGHKNDPGVDILAIVYKHGIPIGFPEAVLAEADAVPETISDQDRENRRDLTNEMIVTIDGEDAKDLDDAVTVRKLDNGNYHLGVHIADVSYYVTEDSALDGEAFERATSVYLTDRVIPMLPHRLSNGLCSLNPNEDRLTMSCEMEINSAGEVVNHDIFPSVIHSSKRMTYTAINQILMEKDPEVRAEYQEFVPMFELMGELHELLVNKRQARGAIDFEAPEAQIIVNNEGHPEEIVMRHRGIGERLIESFMLSANETVAEHYFKLDVPFIYRVHEQPDSDRMQRFMEFVTAFGILMKGTSGEVSPKQLQKVLRGVSGEPEEAVISTMLLRSMKQAKYDAEALGHFGLGAEFYTHFTSPIRRYPDLIVHRLIRSYATKGIGSEEKAKWAGLLPEIAEQSSKMERRAVDAERETDSLKKTEYMSDKIGEIFDGVISSVTKFGIFVELPNTIEGLIHISNMKEDYFTFIENHLMLVGERTGVSYRIGQPVKIKVTKADVETREIDFELIPDPNAPKVPVIERTKKGRGKPEERRRGATSTRSGKKTESEPKKTHKKKGKLKVDLASKTNAGKGKKAAAKGKNPFYSAVAKKKKKKK</sequence>
<dbReference type="Pfam" id="PF00575">
    <property type="entry name" value="S1"/>
    <property type="match status" value="1"/>
</dbReference>
<comment type="function">
    <text evidence="8">3'-5' exoribonuclease that releases 5'-nucleoside monophosphates and is involved in maturation of structured RNAs.</text>
</comment>
<proteinExistence type="inferred from homology"/>
<dbReference type="InterPro" id="IPR022966">
    <property type="entry name" value="RNase_II/R_CS"/>
</dbReference>
<evidence type="ECO:0000313" key="12">
    <source>
        <dbReference type="EMBL" id="MDZ5757195.1"/>
    </source>
</evidence>
<comment type="caution">
    <text evidence="12">The sequence shown here is derived from an EMBL/GenBank/DDBJ whole genome shotgun (WGS) entry which is preliminary data.</text>
</comment>
<dbReference type="CDD" id="cd04471">
    <property type="entry name" value="S1_RNase_R"/>
    <property type="match status" value="1"/>
</dbReference>
<dbReference type="NCBIfam" id="TIGR00358">
    <property type="entry name" value="3_prime_RNase"/>
    <property type="match status" value="1"/>
</dbReference>
<evidence type="ECO:0000256" key="6">
    <source>
        <dbReference type="ARBA" id="ARBA00022839"/>
    </source>
</evidence>
<dbReference type="PANTHER" id="PTHR23355">
    <property type="entry name" value="RIBONUCLEASE"/>
    <property type="match status" value="1"/>
</dbReference>
<dbReference type="SUPFAM" id="SSF50249">
    <property type="entry name" value="Nucleic acid-binding proteins"/>
    <property type="match status" value="4"/>
</dbReference>
<keyword evidence="9" id="KW-0175">Coiled coil</keyword>
<evidence type="ECO:0000256" key="2">
    <source>
        <dbReference type="ARBA" id="ARBA00004496"/>
    </source>
</evidence>
<keyword evidence="7 8" id="KW-0694">RNA-binding</keyword>
<dbReference type="InterPro" id="IPR040476">
    <property type="entry name" value="CSD2"/>
</dbReference>
<evidence type="ECO:0000256" key="10">
    <source>
        <dbReference type="SAM" id="MobiDB-lite"/>
    </source>
</evidence>
<keyword evidence="5 8" id="KW-0378">Hydrolase</keyword>
<dbReference type="PROSITE" id="PS50126">
    <property type="entry name" value="S1"/>
    <property type="match status" value="1"/>
</dbReference>
<dbReference type="InterPro" id="IPR011805">
    <property type="entry name" value="RNase_R"/>
</dbReference>
<dbReference type="GO" id="GO:0006402">
    <property type="term" value="P:mRNA catabolic process"/>
    <property type="evidence" value="ECO:0007669"/>
    <property type="project" value="TreeGrafter"/>
</dbReference>
<evidence type="ECO:0000256" key="8">
    <source>
        <dbReference type="HAMAP-Rule" id="MF_01895"/>
    </source>
</evidence>
<gene>
    <name evidence="8 12" type="primary">rnr</name>
    <name evidence="12" type="ORF">RAK27_00830</name>
</gene>
<dbReference type="Proteomes" id="UP001290462">
    <property type="component" value="Unassembled WGS sequence"/>
</dbReference>
<dbReference type="InterPro" id="IPR050180">
    <property type="entry name" value="RNR_Ribonuclease"/>
</dbReference>
<dbReference type="NCBIfam" id="TIGR02063">
    <property type="entry name" value="RNase_R"/>
    <property type="match status" value="1"/>
</dbReference>
<keyword evidence="4 8" id="KW-0540">Nuclease</keyword>
<dbReference type="AlphaFoldDB" id="A0AAW9JXW4"/>
<dbReference type="InterPro" id="IPR013223">
    <property type="entry name" value="RNase_B_OB_dom"/>
</dbReference>
<dbReference type="EC" id="3.1.13.1" evidence="8"/>
<evidence type="ECO:0000256" key="5">
    <source>
        <dbReference type="ARBA" id="ARBA00022801"/>
    </source>
</evidence>
<evidence type="ECO:0000259" key="11">
    <source>
        <dbReference type="PROSITE" id="PS50126"/>
    </source>
</evidence>
<protein>
    <recommendedName>
        <fullName evidence="8">Ribonuclease R</fullName>
        <shortName evidence="8">RNase R</shortName>
        <ecNumber evidence="8">3.1.13.1</ecNumber>
    </recommendedName>
</protein>
<dbReference type="HAMAP" id="MF_01895">
    <property type="entry name" value="RNase_R"/>
    <property type="match status" value="1"/>
</dbReference>
<dbReference type="PROSITE" id="PS01175">
    <property type="entry name" value="RIBONUCLEASE_II"/>
    <property type="match status" value="1"/>
</dbReference>
<dbReference type="SMART" id="SM00316">
    <property type="entry name" value="S1"/>
    <property type="match status" value="1"/>
</dbReference>
<dbReference type="EMBL" id="JAVBVO010000001">
    <property type="protein sequence ID" value="MDZ5757195.1"/>
    <property type="molecule type" value="Genomic_DNA"/>
</dbReference>
<feature type="compositionally biased region" description="Basic and acidic residues" evidence="10">
    <location>
        <begin position="730"/>
        <end position="746"/>
    </location>
</feature>
<dbReference type="GO" id="GO:0005829">
    <property type="term" value="C:cytosol"/>
    <property type="evidence" value="ECO:0007669"/>
    <property type="project" value="TreeGrafter"/>
</dbReference>
<comment type="similarity">
    <text evidence="8">Belongs to the RNR ribonuclease family. RNase R subfamily.</text>
</comment>
<dbReference type="InterPro" id="IPR001900">
    <property type="entry name" value="RNase_II/R"/>
</dbReference>
<evidence type="ECO:0000313" key="13">
    <source>
        <dbReference type="Proteomes" id="UP001290462"/>
    </source>
</evidence>
<evidence type="ECO:0000256" key="1">
    <source>
        <dbReference type="ARBA" id="ARBA00001849"/>
    </source>
</evidence>
<feature type="region of interest" description="Disordered" evidence="10">
    <location>
        <begin position="726"/>
        <end position="807"/>
    </location>
</feature>
<dbReference type="InterPro" id="IPR004476">
    <property type="entry name" value="RNase_II/RNase_R"/>
</dbReference>
<dbReference type="Gene3D" id="2.40.50.140">
    <property type="entry name" value="Nucleic acid-binding proteins"/>
    <property type="match status" value="2"/>
</dbReference>
<dbReference type="PANTHER" id="PTHR23355:SF9">
    <property type="entry name" value="DIS3-LIKE EXONUCLEASE 2"/>
    <property type="match status" value="1"/>
</dbReference>
<comment type="catalytic activity">
    <reaction evidence="1 8">
        <text>Exonucleolytic cleavage in the 3'- to 5'-direction to yield nucleoside 5'-phosphates.</text>
        <dbReference type="EC" id="3.1.13.1"/>
    </reaction>
</comment>
<organism evidence="12 13">
    <name type="scientific">Carnobacterium maltaromaticum</name>
    <name type="common">Carnobacterium piscicola</name>
    <dbReference type="NCBI Taxonomy" id="2751"/>
    <lineage>
        <taxon>Bacteria</taxon>
        <taxon>Bacillati</taxon>
        <taxon>Bacillota</taxon>
        <taxon>Bacilli</taxon>
        <taxon>Lactobacillales</taxon>
        <taxon>Carnobacteriaceae</taxon>
        <taxon>Carnobacterium</taxon>
    </lineage>
</organism>
<dbReference type="SMART" id="SM00357">
    <property type="entry name" value="CSP"/>
    <property type="match status" value="1"/>
</dbReference>
<dbReference type="Pfam" id="PF08206">
    <property type="entry name" value="OB_RNB"/>
    <property type="match status" value="1"/>
</dbReference>
<dbReference type="RefSeq" id="WP_322808267.1">
    <property type="nucleotide sequence ID" value="NZ_JAVBVO010000001.1"/>
</dbReference>
<feature type="domain" description="S1 motif" evidence="11">
    <location>
        <begin position="640"/>
        <end position="720"/>
    </location>
</feature>
<dbReference type="GO" id="GO:0003723">
    <property type="term" value="F:RNA binding"/>
    <property type="evidence" value="ECO:0007669"/>
    <property type="project" value="UniProtKB-UniRule"/>
</dbReference>
<dbReference type="InterPro" id="IPR011129">
    <property type="entry name" value="CSD"/>
</dbReference>
<evidence type="ECO:0000256" key="4">
    <source>
        <dbReference type="ARBA" id="ARBA00022722"/>
    </source>
</evidence>
<accession>A0AAW9JXW4</accession>
<dbReference type="InterPro" id="IPR003029">
    <property type="entry name" value="S1_domain"/>
</dbReference>
<dbReference type="InterPro" id="IPR012340">
    <property type="entry name" value="NA-bd_OB-fold"/>
</dbReference>
<dbReference type="GO" id="GO:0008859">
    <property type="term" value="F:exoribonuclease II activity"/>
    <property type="evidence" value="ECO:0007669"/>
    <property type="project" value="UniProtKB-UniRule"/>
</dbReference>
<evidence type="ECO:0000256" key="9">
    <source>
        <dbReference type="SAM" id="Coils"/>
    </source>
</evidence>
<keyword evidence="6 8" id="KW-0269">Exonuclease</keyword>
<comment type="subcellular location">
    <subcellularLocation>
        <location evidence="2 8">Cytoplasm</location>
    </subcellularLocation>
</comment>